<feature type="transmembrane region" description="Helical" evidence="6">
    <location>
        <begin position="302"/>
        <end position="321"/>
    </location>
</feature>
<feature type="transmembrane region" description="Helical" evidence="6">
    <location>
        <begin position="176"/>
        <end position="198"/>
    </location>
</feature>
<dbReference type="InterPro" id="IPR002797">
    <property type="entry name" value="Polysacc_synth"/>
</dbReference>
<dbReference type="Proteomes" id="UP000198757">
    <property type="component" value="Unassembled WGS sequence"/>
</dbReference>
<feature type="transmembrane region" description="Helical" evidence="6">
    <location>
        <begin position="494"/>
        <end position="513"/>
    </location>
</feature>
<evidence type="ECO:0000256" key="6">
    <source>
        <dbReference type="SAM" id="Phobius"/>
    </source>
</evidence>
<dbReference type="AlphaFoldDB" id="A0A1G6VPD2"/>
<organism evidence="7 8">
    <name type="scientific">Niabella drilacis (strain DSM 25811 / CCM 8410 / CCUG 62505 / LMG 26954 / E90)</name>
    <dbReference type="NCBI Taxonomy" id="1285928"/>
    <lineage>
        <taxon>Bacteria</taxon>
        <taxon>Pseudomonadati</taxon>
        <taxon>Bacteroidota</taxon>
        <taxon>Chitinophagia</taxon>
        <taxon>Chitinophagales</taxon>
        <taxon>Chitinophagaceae</taxon>
        <taxon>Niabella</taxon>
    </lineage>
</organism>
<protein>
    <submittedName>
        <fullName evidence="7">Membrane protein involved in the export of O-antigen and teichoic acid</fullName>
    </submittedName>
</protein>
<dbReference type="PANTHER" id="PTHR30250">
    <property type="entry name" value="PST FAMILY PREDICTED COLANIC ACID TRANSPORTER"/>
    <property type="match status" value="1"/>
</dbReference>
<evidence type="ECO:0000256" key="4">
    <source>
        <dbReference type="ARBA" id="ARBA00022989"/>
    </source>
</evidence>
<comment type="subcellular location">
    <subcellularLocation>
        <location evidence="1">Cell membrane</location>
        <topology evidence="1">Multi-pass membrane protein</topology>
    </subcellularLocation>
</comment>
<reference evidence="8" key="1">
    <citation type="submission" date="2016-10" db="EMBL/GenBank/DDBJ databases">
        <authorList>
            <person name="Varghese N."/>
            <person name="Submissions S."/>
        </authorList>
    </citation>
    <scope>NUCLEOTIDE SEQUENCE [LARGE SCALE GENOMIC DNA]</scope>
    <source>
        <strain evidence="8">DSM 25811 / CCM 8410 / LMG 26954 / E90</strain>
    </source>
</reference>
<feature type="transmembrane region" description="Helical" evidence="6">
    <location>
        <begin position="108"/>
        <end position="130"/>
    </location>
</feature>
<evidence type="ECO:0000313" key="8">
    <source>
        <dbReference type="Proteomes" id="UP000198757"/>
    </source>
</evidence>
<dbReference type="PANTHER" id="PTHR30250:SF11">
    <property type="entry name" value="O-ANTIGEN TRANSPORTER-RELATED"/>
    <property type="match status" value="1"/>
</dbReference>
<feature type="transmembrane region" description="Helical" evidence="6">
    <location>
        <begin position="145"/>
        <end position="164"/>
    </location>
</feature>
<feature type="transmembrane region" description="Helical" evidence="6">
    <location>
        <begin position="260"/>
        <end position="282"/>
    </location>
</feature>
<keyword evidence="3 6" id="KW-0812">Transmembrane</keyword>
<feature type="transmembrane region" description="Helical" evidence="6">
    <location>
        <begin position="469"/>
        <end position="488"/>
    </location>
</feature>
<evidence type="ECO:0000256" key="5">
    <source>
        <dbReference type="ARBA" id="ARBA00023136"/>
    </source>
</evidence>
<dbReference type="RefSeq" id="WP_090391455.1">
    <property type="nucleotide sequence ID" value="NZ_FMZO01000010.1"/>
</dbReference>
<feature type="transmembrane region" description="Helical" evidence="6">
    <location>
        <begin position="218"/>
        <end position="239"/>
    </location>
</feature>
<keyword evidence="5 6" id="KW-0472">Membrane</keyword>
<dbReference type="OrthoDB" id="9814608at2"/>
<keyword evidence="2" id="KW-1003">Cell membrane</keyword>
<dbReference type="GO" id="GO:0005886">
    <property type="term" value="C:plasma membrane"/>
    <property type="evidence" value="ECO:0007669"/>
    <property type="project" value="UniProtKB-SubCell"/>
</dbReference>
<dbReference type="InterPro" id="IPR050833">
    <property type="entry name" value="Poly_Biosynth_Transport"/>
</dbReference>
<evidence type="ECO:0000313" key="7">
    <source>
        <dbReference type="EMBL" id="SDD55283.1"/>
    </source>
</evidence>
<sequence length="531" mass="60883">MIFWGERGAYAGNIVEQQNSTLINEYKDPLSGIKQLAGQTLWYGVPTIVKRFLGYLMNLALPLIFAQPASTADLTQIYAIIPFLNVLFTYGLETAYFRFSQTVDRKKLYNTLSISLLASTVLFTGLLFLFKHKIVVWASLEESPWFVNYMAAIIFFDAIATLAFAKLRQENRPRRYAFACISGVFTMMVIVILFLAVIPKYLHSHPHSLLHAVYNEKIGIGYYLIGNLAGSIVTFLVLQKELLQIRFHFDKKLWREVMKYALPLIIVGMGGMVNDMMSRLIYQHVVNLPPAQAKHELGIFGNIFRLAVMITIMIQAFRMAAEPFFFNQSKGENAQRTYARIMKFFVIACCFMFLTISLYIDVVSWFFKAIHRESWAQGLNVVPILALGNIFLGIYYNLSIWYKLTNRNMTGAGITIIGAVITIVLNVWLIPKYHYLGAAIATFACYLSMMIISYMLGQKYYPVPYARKKLLAYLVIVIVLYAVHRGMVSLWDNHWFNLGTATVLLILFTAFILKVERKEFRRLPVIGKYLH</sequence>
<feature type="transmembrane region" description="Helical" evidence="6">
    <location>
        <begin position="410"/>
        <end position="429"/>
    </location>
</feature>
<evidence type="ECO:0000256" key="3">
    <source>
        <dbReference type="ARBA" id="ARBA00022692"/>
    </source>
</evidence>
<dbReference type="EMBL" id="FMZO01000010">
    <property type="protein sequence ID" value="SDD55283.1"/>
    <property type="molecule type" value="Genomic_DNA"/>
</dbReference>
<name>A0A1G6VPD2_NIADE</name>
<feature type="transmembrane region" description="Helical" evidence="6">
    <location>
        <begin position="52"/>
        <end position="70"/>
    </location>
</feature>
<keyword evidence="8" id="KW-1185">Reference proteome</keyword>
<proteinExistence type="predicted"/>
<dbReference type="STRING" id="1285928.SAMN04487894_11099"/>
<evidence type="ECO:0000256" key="1">
    <source>
        <dbReference type="ARBA" id="ARBA00004651"/>
    </source>
</evidence>
<accession>A0A1G6VPD2</accession>
<gene>
    <name evidence="7" type="ORF">SAMN04487894_11099</name>
</gene>
<evidence type="ECO:0000256" key="2">
    <source>
        <dbReference type="ARBA" id="ARBA00022475"/>
    </source>
</evidence>
<dbReference type="Pfam" id="PF01943">
    <property type="entry name" value="Polysacc_synt"/>
    <property type="match status" value="1"/>
</dbReference>
<feature type="transmembrane region" description="Helical" evidence="6">
    <location>
        <begin position="341"/>
        <end position="360"/>
    </location>
</feature>
<feature type="transmembrane region" description="Helical" evidence="6">
    <location>
        <begin position="380"/>
        <end position="398"/>
    </location>
</feature>
<feature type="transmembrane region" description="Helical" evidence="6">
    <location>
        <begin position="435"/>
        <end position="457"/>
    </location>
</feature>
<keyword evidence="4 6" id="KW-1133">Transmembrane helix</keyword>
<feature type="transmembrane region" description="Helical" evidence="6">
    <location>
        <begin position="76"/>
        <end position="96"/>
    </location>
</feature>